<dbReference type="AlphaFoldDB" id="A0A1E7WMG4"/>
<comment type="caution">
    <text evidence="1">The sequence shown here is derived from an EMBL/GenBank/DDBJ whole genome shotgun (WGS) entry which is preliminary data.</text>
</comment>
<dbReference type="EMBL" id="LROM01000084">
    <property type="protein sequence ID" value="OFA00227.1"/>
    <property type="molecule type" value="Genomic_DNA"/>
</dbReference>
<evidence type="ECO:0000313" key="2">
    <source>
        <dbReference type="Proteomes" id="UP000175989"/>
    </source>
</evidence>
<reference evidence="2" key="1">
    <citation type="journal article" date="2016" name="Front. Microbiol.">
        <title>Molecular Keys to the Janthinobacterium and Duganella spp. Interaction with the Plant Pathogen Fusarium graminearum.</title>
        <authorList>
            <person name="Haack F.S."/>
            <person name="Poehlein A."/>
            <person name="Kroger C."/>
            <person name="Voigt C.A."/>
            <person name="Piepenbring M."/>
            <person name="Bode H.B."/>
            <person name="Daniel R."/>
            <person name="Schafer W."/>
            <person name="Streit W.R."/>
        </authorList>
    </citation>
    <scope>NUCLEOTIDE SEQUENCE [LARGE SCALE GENOMIC DNA]</scope>
    <source>
        <strain evidence="2">T54</strain>
    </source>
</reference>
<keyword evidence="2" id="KW-1185">Reference proteome</keyword>
<evidence type="ECO:0000313" key="1">
    <source>
        <dbReference type="EMBL" id="OFA00227.1"/>
    </source>
</evidence>
<evidence type="ECO:0008006" key="3">
    <source>
        <dbReference type="Google" id="ProtNLM"/>
    </source>
</evidence>
<name>A0A1E7WMG4_9BURK</name>
<dbReference type="PATRIC" id="fig|762836.4.peg.2509"/>
<dbReference type="PROSITE" id="PS51257">
    <property type="entry name" value="PROKAR_LIPOPROTEIN"/>
    <property type="match status" value="1"/>
</dbReference>
<dbReference type="OrthoDB" id="5297723at2"/>
<protein>
    <recommendedName>
        <fullName evidence="3">Lipoprotein</fullName>
    </recommendedName>
</protein>
<sequence length="150" mass="16561">MRKTLILLMPLLLTACVDDSASYFVDGKAGSHALTVHRAQKYFWSNVTTVELIMQRLPDCMRRFELTDLPADEVEIEVLSGGDNVWTLRSGSEMWQVESQTCTMYPDVKGDGGELIGVFRDDGGKFVFEEAVLEPVPVPVPVTPAAAPVQ</sequence>
<gene>
    <name evidence="1" type="ORF">DUPY_24310</name>
</gene>
<dbReference type="RefSeq" id="WP_070248401.1">
    <property type="nucleotide sequence ID" value="NZ_LROM01000084.1"/>
</dbReference>
<accession>A0A1E7WMG4</accession>
<dbReference type="Proteomes" id="UP000175989">
    <property type="component" value="Unassembled WGS sequence"/>
</dbReference>
<proteinExistence type="predicted"/>
<organism evidence="1 2">
    <name type="scientific">Duganella phyllosphaerae</name>
    <dbReference type="NCBI Taxonomy" id="762836"/>
    <lineage>
        <taxon>Bacteria</taxon>
        <taxon>Pseudomonadati</taxon>
        <taxon>Pseudomonadota</taxon>
        <taxon>Betaproteobacteria</taxon>
        <taxon>Burkholderiales</taxon>
        <taxon>Oxalobacteraceae</taxon>
        <taxon>Telluria group</taxon>
        <taxon>Duganella</taxon>
    </lineage>
</organism>